<dbReference type="InterPro" id="IPR014014">
    <property type="entry name" value="RNA_helicase_DEAD_Q_motif"/>
</dbReference>
<dbReference type="PROSITE" id="PS51195">
    <property type="entry name" value="Q_MOTIF"/>
    <property type="match status" value="1"/>
</dbReference>
<comment type="caution">
    <text evidence="14">The sequence shown here is derived from an EMBL/GenBank/DDBJ whole genome shotgun (WGS) entry which is preliminary data.</text>
</comment>
<dbReference type="OrthoDB" id="196131at2759"/>
<keyword evidence="15" id="KW-1185">Reference proteome</keyword>
<keyword evidence="5" id="KW-0067">ATP-binding</keyword>
<dbReference type="AlphaFoldDB" id="A0A833R1I0"/>
<dbReference type="SMART" id="SM00490">
    <property type="entry name" value="HELICc"/>
    <property type="match status" value="1"/>
</dbReference>
<feature type="short sequence motif" description="Q motif" evidence="9">
    <location>
        <begin position="109"/>
        <end position="137"/>
    </location>
</feature>
<keyword evidence="2" id="KW-0547">Nucleotide-binding</keyword>
<dbReference type="CDD" id="cd18787">
    <property type="entry name" value="SF2_C_DEAD"/>
    <property type="match status" value="1"/>
</dbReference>
<dbReference type="EMBL" id="SWLB01000010">
    <property type="protein sequence ID" value="KAF3333549.1"/>
    <property type="molecule type" value="Genomic_DNA"/>
</dbReference>
<dbReference type="Proteomes" id="UP000623129">
    <property type="component" value="Unassembled WGS sequence"/>
</dbReference>
<evidence type="ECO:0000256" key="2">
    <source>
        <dbReference type="ARBA" id="ARBA00022741"/>
    </source>
</evidence>
<dbReference type="InterPro" id="IPR044763">
    <property type="entry name" value="Ded1/Dbp1_DEADc"/>
</dbReference>
<accession>A0A833R1I0</accession>
<evidence type="ECO:0000313" key="15">
    <source>
        <dbReference type="Proteomes" id="UP000623129"/>
    </source>
</evidence>
<name>A0A833R1I0_9POAL</name>
<evidence type="ECO:0000256" key="1">
    <source>
        <dbReference type="ARBA" id="ARBA00012552"/>
    </source>
</evidence>
<dbReference type="Pfam" id="PF00271">
    <property type="entry name" value="Helicase_C"/>
    <property type="match status" value="1"/>
</dbReference>
<evidence type="ECO:0000256" key="4">
    <source>
        <dbReference type="ARBA" id="ARBA00022806"/>
    </source>
</evidence>
<dbReference type="GO" id="GO:0003724">
    <property type="term" value="F:RNA helicase activity"/>
    <property type="evidence" value="ECO:0007669"/>
    <property type="project" value="UniProtKB-EC"/>
</dbReference>
<organism evidence="14 15">
    <name type="scientific">Carex littledalei</name>
    <dbReference type="NCBI Taxonomy" id="544730"/>
    <lineage>
        <taxon>Eukaryota</taxon>
        <taxon>Viridiplantae</taxon>
        <taxon>Streptophyta</taxon>
        <taxon>Embryophyta</taxon>
        <taxon>Tracheophyta</taxon>
        <taxon>Spermatophyta</taxon>
        <taxon>Magnoliopsida</taxon>
        <taxon>Liliopsida</taxon>
        <taxon>Poales</taxon>
        <taxon>Cyperaceae</taxon>
        <taxon>Cyperoideae</taxon>
        <taxon>Cariceae</taxon>
        <taxon>Carex</taxon>
        <taxon>Carex subgen. Euthyceras</taxon>
    </lineage>
</organism>
<dbReference type="GO" id="GO:0005524">
    <property type="term" value="F:ATP binding"/>
    <property type="evidence" value="ECO:0007669"/>
    <property type="project" value="UniProtKB-KW"/>
</dbReference>
<evidence type="ECO:0000256" key="5">
    <source>
        <dbReference type="ARBA" id="ARBA00022840"/>
    </source>
</evidence>
<dbReference type="SMART" id="SM00487">
    <property type="entry name" value="DEXDc"/>
    <property type="match status" value="1"/>
</dbReference>
<dbReference type="FunFam" id="3.40.50.300:FF:000008">
    <property type="entry name" value="ATP-dependent RNA helicase RhlB"/>
    <property type="match status" value="1"/>
</dbReference>
<evidence type="ECO:0000256" key="8">
    <source>
        <dbReference type="ARBA" id="ARBA00047984"/>
    </source>
</evidence>
<comment type="similarity">
    <text evidence="7">Belongs to the DEAD box helicase family. DDX3/DED1 subfamily.</text>
</comment>
<evidence type="ECO:0000259" key="12">
    <source>
        <dbReference type="PROSITE" id="PS51194"/>
    </source>
</evidence>
<evidence type="ECO:0000256" key="6">
    <source>
        <dbReference type="ARBA" id="ARBA00022884"/>
    </source>
</evidence>
<dbReference type="SUPFAM" id="SSF52540">
    <property type="entry name" value="P-loop containing nucleoside triphosphate hydrolases"/>
    <property type="match status" value="1"/>
</dbReference>
<proteinExistence type="inferred from homology"/>
<comment type="catalytic activity">
    <reaction evidence="8">
        <text>ATP + H2O = ADP + phosphate + H(+)</text>
        <dbReference type="Rhea" id="RHEA:13065"/>
        <dbReference type="ChEBI" id="CHEBI:15377"/>
        <dbReference type="ChEBI" id="CHEBI:15378"/>
        <dbReference type="ChEBI" id="CHEBI:30616"/>
        <dbReference type="ChEBI" id="CHEBI:43474"/>
        <dbReference type="ChEBI" id="CHEBI:456216"/>
        <dbReference type="EC" id="3.6.4.13"/>
    </reaction>
</comment>
<dbReference type="InterPro" id="IPR001650">
    <property type="entry name" value="Helicase_C-like"/>
</dbReference>
<keyword evidence="6" id="KW-0694">RNA-binding</keyword>
<dbReference type="EC" id="3.6.4.13" evidence="1"/>
<evidence type="ECO:0000259" key="13">
    <source>
        <dbReference type="PROSITE" id="PS51195"/>
    </source>
</evidence>
<dbReference type="GO" id="GO:0003723">
    <property type="term" value="F:RNA binding"/>
    <property type="evidence" value="ECO:0007669"/>
    <property type="project" value="UniProtKB-KW"/>
</dbReference>
<dbReference type="GO" id="GO:0016787">
    <property type="term" value="F:hydrolase activity"/>
    <property type="evidence" value="ECO:0007669"/>
    <property type="project" value="UniProtKB-KW"/>
</dbReference>
<sequence length="587" mass="65200">MLCSGTSALCGTCFVRTRRPVCSNHSTTLDPLLAMSSFMTYEVKKVSSTQVAYAPSRRGDNFHAPSPLSDIFLPGKDSSSLPSNEGINFDAYEDIPVESKGREVPPPVSSFFEMDLGSHLELNIKQCGYKLPTPVQKHAMPIIMAGRDLMACAQTGSGKTAAFCLPIIAGIHKGQDGFRGRRGARSGAASPVALIICPTRELVSQIHDEVKKYANRTTVRVAVAYGGVPIYQQLRSLQEGVDILVATPGRLVDLIDRAKVSLQNVKYLTLDEADRMLDMGFEPQIRKIIEETDMPPSRNRQTMLFSATFPSEIKRLAADFLSNYVYLTVGKVGSSTDLITQKVVDVSNMDKKKHLIDILRSQSMNAAHEVKPLTLVFVQTKRGADLLERFLYQNGFPATSIHGDRSQREREQALSSFKRGSISIMIATDVASRGIDVPNVAHVINYDFPKNIDSYVHRIGRTGRAGKSGLATAFFDHTNQSMAMELADVMEETKQEVPGWLLRFGPRNGNGRRNSNKTDLQFGTRNGRRYSDKTDLQFGPRNGRRYSDKTDLQFGSRNGRRYSDKTDLQFGPRNGRRHSDVTDMWGI</sequence>
<feature type="region of interest" description="Disordered" evidence="10">
    <location>
        <begin position="504"/>
        <end position="587"/>
    </location>
</feature>
<feature type="domain" description="Helicase C-terminal" evidence="12">
    <location>
        <begin position="351"/>
        <end position="505"/>
    </location>
</feature>
<dbReference type="InterPro" id="IPR014001">
    <property type="entry name" value="Helicase_ATP-bd"/>
</dbReference>
<dbReference type="Gene3D" id="3.40.50.300">
    <property type="entry name" value="P-loop containing nucleotide triphosphate hydrolases"/>
    <property type="match status" value="2"/>
</dbReference>
<dbReference type="InterPro" id="IPR027417">
    <property type="entry name" value="P-loop_NTPase"/>
</dbReference>
<dbReference type="CDD" id="cd17967">
    <property type="entry name" value="DEADc_DDX3_DDX4"/>
    <property type="match status" value="1"/>
</dbReference>
<evidence type="ECO:0000256" key="7">
    <source>
        <dbReference type="ARBA" id="ARBA00024358"/>
    </source>
</evidence>
<protein>
    <recommendedName>
        <fullName evidence="1">RNA helicase</fullName>
        <ecNumber evidence="1">3.6.4.13</ecNumber>
    </recommendedName>
</protein>
<evidence type="ECO:0000256" key="9">
    <source>
        <dbReference type="PROSITE-ProRule" id="PRU00552"/>
    </source>
</evidence>
<dbReference type="Pfam" id="PF00270">
    <property type="entry name" value="DEAD"/>
    <property type="match status" value="1"/>
</dbReference>
<evidence type="ECO:0000256" key="10">
    <source>
        <dbReference type="SAM" id="MobiDB-lite"/>
    </source>
</evidence>
<dbReference type="InterPro" id="IPR011545">
    <property type="entry name" value="DEAD/DEAH_box_helicase_dom"/>
</dbReference>
<evidence type="ECO:0000259" key="11">
    <source>
        <dbReference type="PROSITE" id="PS51192"/>
    </source>
</evidence>
<feature type="domain" description="Helicase ATP-binding" evidence="11">
    <location>
        <begin position="140"/>
        <end position="327"/>
    </location>
</feature>
<dbReference type="FunFam" id="3.40.50.300:FF:000397">
    <property type="entry name" value="Probable ATP-dependent RNA helicase DDX4"/>
    <property type="match status" value="1"/>
</dbReference>
<keyword evidence="3" id="KW-0378">Hydrolase</keyword>
<gene>
    <name evidence="14" type="ORF">FCM35_KLT01240</name>
</gene>
<dbReference type="PROSITE" id="PS51192">
    <property type="entry name" value="HELICASE_ATP_BIND_1"/>
    <property type="match status" value="1"/>
</dbReference>
<reference evidence="14" key="1">
    <citation type="submission" date="2020-01" db="EMBL/GenBank/DDBJ databases">
        <title>Genome sequence of Kobresia littledalei, the first chromosome-level genome in the family Cyperaceae.</title>
        <authorList>
            <person name="Qu G."/>
        </authorList>
    </citation>
    <scope>NUCLEOTIDE SEQUENCE</scope>
    <source>
        <strain evidence="14">C.B.Clarke</strain>
        <tissue evidence="14">Leaf</tissue>
    </source>
</reference>
<feature type="domain" description="DEAD-box RNA helicase Q" evidence="13">
    <location>
        <begin position="109"/>
        <end position="137"/>
    </location>
</feature>
<keyword evidence="4 14" id="KW-0347">Helicase</keyword>
<dbReference type="PROSITE" id="PS51194">
    <property type="entry name" value="HELICASE_CTER"/>
    <property type="match status" value="1"/>
</dbReference>
<evidence type="ECO:0000313" key="14">
    <source>
        <dbReference type="EMBL" id="KAF3333549.1"/>
    </source>
</evidence>
<dbReference type="PANTHER" id="PTHR47958">
    <property type="entry name" value="ATP-DEPENDENT RNA HELICASE DBP3"/>
    <property type="match status" value="1"/>
</dbReference>
<evidence type="ECO:0000256" key="3">
    <source>
        <dbReference type="ARBA" id="ARBA00022801"/>
    </source>
</evidence>